<evidence type="ECO:0000256" key="2">
    <source>
        <dbReference type="ARBA" id="ARBA00022771"/>
    </source>
</evidence>
<dbReference type="InterPro" id="IPR013083">
    <property type="entry name" value="Znf_RING/FYVE/PHD"/>
</dbReference>
<keyword evidence="2" id="KW-0863">Zinc-finger</keyword>
<dbReference type="InterPro" id="IPR011016">
    <property type="entry name" value="Znf_RING-CH"/>
</dbReference>
<sequence>MGSCQCRKFCESEQVNSNTHLQEIATNDDYRVNNQEGTVKDLFIKIKTWQKESFSLFDYENQSHLKEQNFQISKGGYLIKNNNELQWIDDDVDWNKSVIKQEQILFRIDKNEGIFSIINKRGECKQNYEEDKQEQTTKYHGDNKDFQQSENLDQLEGDEFHQPNDLIKKYSHHQKISMSQRTNTKLMEKGSKLWLVVRSMQSMMSNNGIKLKEGDVIKMGRVKFKIREIQLNQRQLMQSSLFIERQDSDSAKSSQSDAITCRVCCSSAYSRSNPLVNPCKCTGSIKYIHLNCLKKWLKSKFQTKQSDHCIIYMWKNLECELCKFNYPPIFKSDEGIFDLIELSKPTEYPYILMEITQKRYEEMQENNMSEDTQWNQCNGVYIISFDNNSSEAENIRINELKIGRANETEIRVNDISVSRNHGTLKLIEGQIYLTDNKSKFGTLILIQQTVIPLISELNGIEMQVGRSVLQFTLGNNNANQQSQQQQYLESEIFDKIIGRNFEDDELDYLQ</sequence>
<dbReference type="InterPro" id="IPR000253">
    <property type="entry name" value="FHA_dom"/>
</dbReference>
<dbReference type="PANTHER" id="PTHR46210:SF1">
    <property type="entry name" value="FHA DOMAIN-CONTAINING PROTEIN"/>
    <property type="match status" value="1"/>
</dbReference>
<dbReference type="eggNOG" id="KOG1609">
    <property type="taxonomic scope" value="Eukaryota"/>
</dbReference>
<proteinExistence type="predicted"/>
<dbReference type="SMART" id="SM00240">
    <property type="entry name" value="FHA"/>
    <property type="match status" value="1"/>
</dbReference>
<dbReference type="Pfam" id="PF00498">
    <property type="entry name" value="FHA"/>
    <property type="match status" value="1"/>
</dbReference>
<dbReference type="AlphaFoldDB" id="A0DQU0"/>
<feature type="domain" description="RING-CH-type" evidence="5">
    <location>
        <begin position="253"/>
        <end position="329"/>
    </location>
</feature>
<dbReference type="PROSITE" id="PS50006">
    <property type="entry name" value="FHA_DOMAIN"/>
    <property type="match status" value="1"/>
</dbReference>
<gene>
    <name evidence="6" type="ORF">GSPATT00002807001</name>
</gene>
<dbReference type="Proteomes" id="UP000000600">
    <property type="component" value="Unassembled WGS sequence"/>
</dbReference>
<dbReference type="SUPFAM" id="SSF49879">
    <property type="entry name" value="SMAD/FHA domain"/>
    <property type="match status" value="1"/>
</dbReference>
<evidence type="ECO:0000256" key="1">
    <source>
        <dbReference type="ARBA" id="ARBA00022723"/>
    </source>
</evidence>
<reference evidence="6 7" key="1">
    <citation type="journal article" date="2006" name="Nature">
        <title>Global trends of whole-genome duplications revealed by the ciliate Paramecium tetraurelia.</title>
        <authorList>
            <consortium name="Genoscope"/>
            <person name="Aury J.-M."/>
            <person name="Jaillon O."/>
            <person name="Duret L."/>
            <person name="Noel B."/>
            <person name="Jubin C."/>
            <person name="Porcel B.M."/>
            <person name="Segurens B."/>
            <person name="Daubin V."/>
            <person name="Anthouard V."/>
            <person name="Aiach N."/>
            <person name="Arnaiz O."/>
            <person name="Billaut A."/>
            <person name="Beisson J."/>
            <person name="Blanc I."/>
            <person name="Bouhouche K."/>
            <person name="Camara F."/>
            <person name="Duharcourt S."/>
            <person name="Guigo R."/>
            <person name="Gogendeau D."/>
            <person name="Katinka M."/>
            <person name="Keller A.-M."/>
            <person name="Kissmehl R."/>
            <person name="Klotz C."/>
            <person name="Koll F."/>
            <person name="Le Moue A."/>
            <person name="Lepere C."/>
            <person name="Malinsky S."/>
            <person name="Nowacki M."/>
            <person name="Nowak J.K."/>
            <person name="Plattner H."/>
            <person name="Poulain J."/>
            <person name="Ruiz F."/>
            <person name="Serrano V."/>
            <person name="Zagulski M."/>
            <person name="Dessen P."/>
            <person name="Betermier M."/>
            <person name="Weissenbach J."/>
            <person name="Scarpelli C."/>
            <person name="Schachter V."/>
            <person name="Sperling L."/>
            <person name="Meyer E."/>
            <person name="Cohen J."/>
            <person name="Wincker P."/>
        </authorList>
    </citation>
    <scope>NUCLEOTIDE SEQUENCE [LARGE SCALE GENOMIC DNA]</scope>
    <source>
        <strain evidence="6 7">Stock d4-2</strain>
    </source>
</reference>
<evidence type="ECO:0000256" key="3">
    <source>
        <dbReference type="ARBA" id="ARBA00022833"/>
    </source>
</evidence>
<dbReference type="PANTHER" id="PTHR46210">
    <property type="entry name" value="FHA DOMAIN-CONTAINING PROTEIN"/>
    <property type="match status" value="1"/>
</dbReference>
<dbReference type="PROSITE" id="PS51292">
    <property type="entry name" value="ZF_RING_CH"/>
    <property type="match status" value="1"/>
</dbReference>
<dbReference type="OrthoDB" id="264354at2759"/>
<dbReference type="Pfam" id="PF12906">
    <property type="entry name" value="RINGv"/>
    <property type="match status" value="1"/>
</dbReference>
<dbReference type="InParanoid" id="A0DQU0"/>
<dbReference type="STRING" id="5888.A0DQU0"/>
<evidence type="ECO:0000259" key="5">
    <source>
        <dbReference type="PROSITE" id="PS51292"/>
    </source>
</evidence>
<keyword evidence="3" id="KW-0862">Zinc</keyword>
<dbReference type="GeneID" id="5038589"/>
<feature type="domain" description="FHA" evidence="4">
    <location>
        <begin position="400"/>
        <end position="444"/>
    </location>
</feature>
<dbReference type="RefSeq" id="XP_001452804.1">
    <property type="nucleotide sequence ID" value="XM_001452767.2"/>
</dbReference>
<evidence type="ECO:0000313" key="7">
    <source>
        <dbReference type="Proteomes" id="UP000000600"/>
    </source>
</evidence>
<organism evidence="6 7">
    <name type="scientific">Paramecium tetraurelia</name>
    <dbReference type="NCBI Taxonomy" id="5888"/>
    <lineage>
        <taxon>Eukaryota</taxon>
        <taxon>Sar</taxon>
        <taxon>Alveolata</taxon>
        <taxon>Ciliophora</taxon>
        <taxon>Intramacronucleata</taxon>
        <taxon>Oligohymenophorea</taxon>
        <taxon>Peniculida</taxon>
        <taxon>Parameciidae</taxon>
        <taxon>Paramecium</taxon>
    </lineage>
</organism>
<dbReference type="EMBL" id="CT868540">
    <property type="protein sequence ID" value="CAK85407.1"/>
    <property type="molecule type" value="Genomic_DNA"/>
</dbReference>
<evidence type="ECO:0000313" key="6">
    <source>
        <dbReference type="EMBL" id="CAK85407.1"/>
    </source>
</evidence>
<dbReference type="InterPro" id="IPR008984">
    <property type="entry name" value="SMAD_FHA_dom_sf"/>
</dbReference>
<dbReference type="SMART" id="SM00744">
    <property type="entry name" value="RINGv"/>
    <property type="match status" value="1"/>
</dbReference>
<dbReference type="CDD" id="cd00060">
    <property type="entry name" value="FHA"/>
    <property type="match status" value="1"/>
</dbReference>
<dbReference type="KEGG" id="ptm:GSPATT00002807001"/>
<dbReference type="Gene3D" id="3.30.40.10">
    <property type="entry name" value="Zinc/RING finger domain, C3HC4 (zinc finger)"/>
    <property type="match status" value="1"/>
</dbReference>
<keyword evidence="1" id="KW-0479">Metal-binding</keyword>
<keyword evidence="7" id="KW-1185">Reference proteome</keyword>
<dbReference type="GO" id="GO:0008270">
    <property type="term" value="F:zinc ion binding"/>
    <property type="evidence" value="ECO:0007669"/>
    <property type="project" value="UniProtKB-KW"/>
</dbReference>
<accession>A0DQU0</accession>
<dbReference type="OMA" id="LFIERQD"/>
<protein>
    <recommendedName>
        <fullName evidence="8">FHA domain-containing protein</fullName>
    </recommendedName>
</protein>
<dbReference type="Gene3D" id="2.60.200.20">
    <property type="match status" value="1"/>
</dbReference>
<dbReference type="HOGENOM" id="CLU_034613_1_0_1"/>
<dbReference type="SUPFAM" id="SSF57850">
    <property type="entry name" value="RING/U-box"/>
    <property type="match status" value="1"/>
</dbReference>
<name>A0DQU0_PARTE</name>
<evidence type="ECO:0000259" key="4">
    <source>
        <dbReference type="PROSITE" id="PS50006"/>
    </source>
</evidence>
<evidence type="ECO:0008006" key="8">
    <source>
        <dbReference type="Google" id="ProtNLM"/>
    </source>
</evidence>